<feature type="region of interest" description="Disordered" evidence="1">
    <location>
        <begin position="224"/>
        <end position="255"/>
    </location>
</feature>
<reference evidence="2" key="1">
    <citation type="submission" date="2015-08" db="EMBL/GenBank/DDBJ databases">
        <authorList>
            <person name="Babu N.S."/>
            <person name="Beckwith C.J."/>
            <person name="Beseler K.G."/>
            <person name="Brison A."/>
            <person name="Carone J.V."/>
            <person name="Caskin T.P."/>
            <person name="Diamond M."/>
            <person name="Durham M.E."/>
            <person name="Foxe J.M."/>
            <person name="Go M."/>
            <person name="Henderson B.A."/>
            <person name="Jones I.B."/>
            <person name="McGettigan J.A."/>
            <person name="Micheletti S.J."/>
            <person name="Nasrallah M.E."/>
            <person name="Ortiz D."/>
            <person name="Piller C.R."/>
            <person name="Privatt S.R."/>
            <person name="Schneider S.L."/>
            <person name="Sharp S."/>
            <person name="Smith T.C."/>
            <person name="Stanton J.D."/>
            <person name="Ullery H.E."/>
            <person name="Wilson R.J."/>
            <person name="Serrano M.G."/>
            <person name="Buck G."/>
            <person name="Lee V."/>
            <person name="Wang Y."/>
            <person name="Carvalho R."/>
            <person name="Voegtly L."/>
            <person name="Shi R."/>
            <person name="Duckworth R."/>
            <person name="Johnson A."/>
            <person name="Loviza R."/>
            <person name="Walstead R."/>
            <person name="Shah Z."/>
            <person name="Kiflezghi M."/>
            <person name="Wade K."/>
            <person name="Ball S.L."/>
            <person name="Bradley K.W."/>
            <person name="Asai D.J."/>
            <person name="Bowman C.A."/>
            <person name="Russell D.A."/>
            <person name="Pope W.H."/>
            <person name="Jacobs-Sera D."/>
            <person name="Hendrix R.W."/>
            <person name="Hatfull G.F."/>
        </authorList>
    </citation>
    <scope>NUCLEOTIDE SEQUENCE</scope>
</reference>
<proteinExistence type="predicted"/>
<feature type="compositionally biased region" description="Polar residues" evidence="1">
    <location>
        <begin position="225"/>
        <end position="249"/>
    </location>
</feature>
<accession>A0A2P2BXG3</accession>
<organism evidence="2">
    <name type="scientific">metagenome</name>
    <dbReference type="NCBI Taxonomy" id="256318"/>
    <lineage>
        <taxon>unclassified sequences</taxon>
        <taxon>metagenomes</taxon>
    </lineage>
</organism>
<evidence type="ECO:0000256" key="1">
    <source>
        <dbReference type="SAM" id="MobiDB-lite"/>
    </source>
</evidence>
<sequence length="255" mass="26706">MSSVTRPRGPLPARVYWVRRLLVLGLAFVLVFTLARVLGGSSDGKSSTDGAAAQAAAQTTSSAPPALTYGPTAAPTKKKTGKPKPPPLPEPDGACRDDEVVVQPVLKAPQGGGDVTIRLDVYSNDSQACTFTVSPSTVVVKLVSGKDFIWSSQECPKSLPDVEVIARRTVPGKANVVWSGRRSDTDCRKSTDWARPGWYHAVGAALGGEATDVQFELLPREAVTITETASPKQSASQSPDRTPSASPSGATEPPG</sequence>
<dbReference type="EMBL" id="CZKA01000009">
    <property type="protein sequence ID" value="CUR54455.1"/>
    <property type="molecule type" value="Genomic_DNA"/>
</dbReference>
<feature type="region of interest" description="Disordered" evidence="1">
    <location>
        <begin position="42"/>
        <end position="95"/>
    </location>
</feature>
<dbReference type="AlphaFoldDB" id="A0A2P2BXG3"/>
<feature type="compositionally biased region" description="Low complexity" evidence="1">
    <location>
        <begin position="42"/>
        <end position="75"/>
    </location>
</feature>
<evidence type="ECO:0008006" key="3">
    <source>
        <dbReference type="Google" id="ProtNLM"/>
    </source>
</evidence>
<protein>
    <recommendedName>
        <fullName evidence="3">DUF4232 domain-containing protein</fullName>
    </recommendedName>
</protein>
<name>A0A2P2BXG3_9ZZZZ</name>
<gene>
    <name evidence="2" type="ORF">NOCA2170027</name>
</gene>
<evidence type="ECO:0000313" key="2">
    <source>
        <dbReference type="EMBL" id="CUR54455.1"/>
    </source>
</evidence>